<evidence type="ECO:0000313" key="2">
    <source>
        <dbReference type="Proteomes" id="UP000271624"/>
    </source>
</evidence>
<reference evidence="1" key="1">
    <citation type="submission" date="2018-12" db="EMBL/GenBank/DDBJ databases">
        <authorList>
            <person name="Will S."/>
            <person name="Neumann-Schaal M."/>
            <person name="Henke P."/>
        </authorList>
    </citation>
    <scope>NUCLEOTIDE SEQUENCE</scope>
    <source>
        <strain evidence="1">PCC 7102</strain>
    </source>
</reference>
<comment type="caution">
    <text evidence="1">The sequence shown here is derived from an EMBL/GenBank/DDBJ whole genome shotgun (WGS) entry which is preliminary data.</text>
</comment>
<dbReference type="AlphaFoldDB" id="A0A3S1CLS3"/>
<evidence type="ECO:0000313" key="1">
    <source>
        <dbReference type="EMBL" id="RUT05270.1"/>
    </source>
</evidence>
<gene>
    <name evidence="1" type="ORF">DSM106972_040910</name>
</gene>
<dbReference type="RefSeq" id="WP_127082502.1">
    <property type="nucleotide sequence ID" value="NZ_RSCL01000009.1"/>
</dbReference>
<reference evidence="1" key="2">
    <citation type="journal article" date="2019" name="Genome Biol. Evol.">
        <title>Day and night: Metabolic profiles and evolutionary relationships of six axenic non-marine cyanobacteria.</title>
        <authorList>
            <person name="Will S.E."/>
            <person name="Henke P."/>
            <person name="Boedeker C."/>
            <person name="Huang S."/>
            <person name="Brinkmann H."/>
            <person name="Rohde M."/>
            <person name="Jarek M."/>
            <person name="Friedl T."/>
            <person name="Seufert S."/>
            <person name="Schumacher M."/>
            <person name="Overmann J."/>
            <person name="Neumann-Schaal M."/>
            <person name="Petersen J."/>
        </authorList>
    </citation>
    <scope>NUCLEOTIDE SEQUENCE [LARGE SCALE GENOMIC DNA]</scope>
    <source>
        <strain evidence="1">PCC 7102</strain>
    </source>
</reference>
<name>A0A3S1CLS3_9CYAN</name>
<proteinExistence type="predicted"/>
<keyword evidence="2" id="KW-1185">Reference proteome</keyword>
<organism evidence="1 2">
    <name type="scientific">Dulcicalothrix desertica PCC 7102</name>
    <dbReference type="NCBI Taxonomy" id="232991"/>
    <lineage>
        <taxon>Bacteria</taxon>
        <taxon>Bacillati</taxon>
        <taxon>Cyanobacteriota</taxon>
        <taxon>Cyanophyceae</taxon>
        <taxon>Nostocales</taxon>
        <taxon>Calotrichaceae</taxon>
        <taxon>Dulcicalothrix</taxon>
    </lineage>
</organism>
<protein>
    <submittedName>
        <fullName evidence="1">Uncharacterized protein</fullName>
    </submittedName>
</protein>
<dbReference type="OrthoDB" id="512305at2"/>
<dbReference type="EMBL" id="RSCL01000009">
    <property type="protein sequence ID" value="RUT05270.1"/>
    <property type="molecule type" value="Genomic_DNA"/>
</dbReference>
<dbReference type="Proteomes" id="UP000271624">
    <property type="component" value="Unassembled WGS sequence"/>
</dbReference>
<accession>A0A3S1CLS3</accession>
<sequence length="86" mass="9342">MGAFNDGSGNLKLCSQQYCLILELTASQLANVASQRDFYVYQMSWQQASSIVSDWNSSMRCGISRTDGIGCIGTSDNGAEIAIYTE</sequence>